<organism evidence="1 2">
    <name type="scientific">Variovorax paradoxus</name>
    <dbReference type="NCBI Taxonomy" id="34073"/>
    <lineage>
        <taxon>Bacteria</taxon>
        <taxon>Pseudomonadati</taxon>
        <taxon>Pseudomonadota</taxon>
        <taxon>Betaproteobacteria</taxon>
        <taxon>Burkholderiales</taxon>
        <taxon>Comamonadaceae</taxon>
        <taxon>Variovorax</taxon>
    </lineage>
</organism>
<sequence length="198" mass="21009">MRRLGAMDQDRTPITATATIPDLFALTLFDGLPVEKDGKTIRYRAVRLRETTVAHEREAVLQAERIVTVGGVPKLLVSESEFAHALTIKHIEHFECDGIKIPSAIIDSTVVGKLSEHDFGLIEQRVYLIELAAQVRYGVINREQFDALSGGAQPAAAPQPVGQASNVGADAAATESGPSLLADFVGAGAAGAPAVDVR</sequence>
<comment type="caution">
    <text evidence="1">The sequence shown here is derived from an EMBL/GenBank/DDBJ whole genome shotgun (WGS) entry which is preliminary data.</text>
</comment>
<reference evidence="1 2" key="1">
    <citation type="submission" date="2015-03" db="EMBL/GenBank/DDBJ databases">
        <title>Genome sequence of Variovorax paradoxus TBEA6.</title>
        <authorList>
            <person name="Poehlein A."/>
            <person name="Schuldes J."/>
            <person name="Wuebbeler J.H."/>
            <person name="Hiessl S."/>
            <person name="Steinbuechel A."/>
            <person name="Daniel R."/>
        </authorList>
    </citation>
    <scope>NUCLEOTIDE SEQUENCE [LARGE SCALE GENOMIC DNA]</scope>
    <source>
        <strain evidence="1 2">TBEA6</strain>
    </source>
</reference>
<dbReference type="AlphaFoldDB" id="A0A0H2LY77"/>
<protein>
    <submittedName>
        <fullName evidence="1">Mu-like prophage FluMu protein gp41</fullName>
    </submittedName>
</protein>
<dbReference type="EMBL" id="JZWI01000021">
    <property type="protein sequence ID" value="KLN54731.1"/>
    <property type="molecule type" value="Genomic_DNA"/>
</dbReference>
<dbReference type="PATRIC" id="fig|34073.19.peg.4131"/>
<name>A0A0H2LY77_VARPD</name>
<dbReference type="Proteomes" id="UP000035170">
    <property type="component" value="Unassembled WGS sequence"/>
</dbReference>
<evidence type="ECO:0000313" key="1">
    <source>
        <dbReference type="EMBL" id="KLN54731.1"/>
    </source>
</evidence>
<gene>
    <name evidence="1" type="ORF">VPARA_40350</name>
</gene>
<evidence type="ECO:0000313" key="2">
    <source>
        <dbReference type="Proteomes" id="UP000035170"/>
    </source>
</evidence>
<proteinExistence type="predicted"/>
<keyword evidence="2" id="KW-1185">Reference proteome</keyword>
<accession>A0A0H2LY77</accession>